<dbReference type="Gene3D" id="3.80.10.10">
    <property type="entry name" value="Ribonuclease Inhibitor"/>
    <property type="match status" value="1"/>
</dbReference>
<evidence type="ECO:0000313" key="2">
    <source>
        <dbReference type="Proteomes" id="UP001498398"/>
    </source>
</evidence>
<dbReference type="Proteomes" id="UP001498398">
    <property type="component" value="Unassembled WGS sequence"/>
</dbReference>
<dbReference type="InterPro" id="IPR032675">
    <property type="entry name" value="LRR_dom_sf"/>
</dbReference>
<evidence type="ECO:0008006" key="3">
    <source>
        <dbReference type="Google" id="ProtNLM"/>
    </source>
</evidence>
<accession>A0ABR1JJ79</accession>
<organism evidence="1 2">
    <name type="scientific">Marasmiellus scandens</name>
    <dbReference type="NCBI Taxonomy" id="2682957"/>
    <lineage>
        <taxon>Eukaryota</taxon>
        <taxon>Fungi</taxon>
        <taxon>Dikarya</taxon>
        <taxon>Basidiomycota</taxon>
        <taxon>Agaricomycotina</taxon>
        <taxon>Agaricomycetes</taxon>
        <taxon>Agaricomycetidae</taxon>
        <taxon>Agaricales</taxon>
        <taxon>Marasmiineae</taxon>
        <taxon>Omphalotaceae</taxon>
        <taxon>Marasmiellus</taxon>
    </lineage>
</organism>
<evidence type="ECO:0000313" key="1">
    <source>
        <dbReference type="EMBL" id="KAK7460977.1"/>
    </source>
</evidence>
<comment type="caution">
    <text evidence="1">The sequence shown here is derived from an EMBL/GenBank/DDBJ whole genome shotgun (WGS) entry which is preliminary data.</text>
</comment>
<sequence length="590" mass="67265">MDDLIFHRDTASDANHDTLYSAPFIEKMFIGSEHPSLPPIDLVRFRALYPSDLEVLRVQQQIQDAKDHIVQCDVEMENLCDSERISMLEERKTCVCSRMNEYRAFISPVRKIPVEIWIEVFLLCLLDSGAGLEVEYRTISAPTLELSHVCAFWRAVVVSTPELWSNLHINLAHGGLEMLTAVKLYLDRSKTCPLDLTLVAQDDTEQTDDLGRRSWQVFAFLLDDHPRWSKVHLNFLWALLDHAEVKNLLQSAKWNRCDILKSLRIGFGDDWPWERHVYSPHFCRLLEQAPRLTSLHLDAFGKALSLPFSQLHEITVSSLFSLQQVLDCFSMCPNLRKADITVEYTTLDVLESETRNTVYLSELRFLKCNFRRCLHASDIFPNLTMPAITHLELSPFAYIPMWEPALEACNSLQDVFSRSCCHLETLKLGIGFYGSGQGLVGILSTIPTLTHFEIDFLHPRGFNVAFLENLTLGEDSSTVPLLPRLLSFHIRTDVRPGAIKFLTRSYTDESDAAFPTPEAILLMVKSRRLSHLTNLRGRPKLASFGFMAYFYAKQNPIPGKWAELFTSVAEPGLRVLEKDGMALTLKIVVC</sequence>
<name>A0ABR1JJ79_9AGAR</name>
<protein>
    <recommendedName>
        <fullName evidence="3">F-box domain-containing protein</fullName>
    </recommendedName>
</protein>
<proteinExistence type="predicted"/>
<gene>
    <name evidence="1" type="ORF">VKT23_008905</name>
</gene>
<keyword evidence="2" id="KW-1185">Reference proteome</keyword>
<dbReference type="EMBL" id="JBANRG010000014">
    <property type="protein sequence ID" value="KAK7460977.1"/>
    <property type="molecule type" value="Genomic_DNA"/>
</dbReference>
<reference evidence="1 2" key="1">
    <citation type="submission" date="2024-01" db="EMBL/GenBank/DDBJ databases">
        <title>A draft genome for the cacao thread blight pathogen Marasmiellus scandens.</title>
        <authorList>
            <person name="Baruah I.K."/>
            <person name="Leung J."/>
            <person name="Bukari Y."/>
            <person name="Amoako-Attah I."/>
            <person name="Meinhardt L.W."/>
            <person name="Bailey B.A."/>
            <person name="Cohen S.P."/>
        </authorList>
    </citation>
    <scope>NUCLEOTIDE SEQUENCE [LARGE SCALE GENOMIC DNA]</scope>
    <source>
        <strain evidence="1 2">GH-19</strain>
    </source>
</reference>
<dbReference type="SUPFAM" id="SSF52047">
    <property type="entry name" value="RNI-like"/>
    <property type="match status" value="1"/>
</dbReference>